<proteinExistence type="predicted"/>
<dbReference type="AlphaFoldDB" id="A0A937RP78"/>
<reference evidence="1" key="1">
    <citation type="submission" date="2020-12" db="EMBL/GenBank/DDBJ databases">
        <title>Genomic characterization of non-nitrogen-fixing Frankia strains.</title>
        <authorList>
            <person name="Carlos-Shanley C."/>
            <person name="Guerra T."/>
            <person name="Hahn D."/>
        </authorList>
    </citation>
    <scope>NUCLEOTIDE SEQUENCE</scope>
    <source>
        <strain evidence="1">CN6</strain>
    </source>
</reference>
<dbReference type="RefSeq" id="WP_202999491.1">
    <property type="nucleotide sequence ID" value="NZ_JADWYU010000085.1"/>
</dbReference>
<keyword evidence="2" id="KW-1185">Reference proteome</keyword>
<evidence type="ECO:0000313" key="2">
    <source>
        <dbReference type="Proteomes" id="UP000604475"/>
    </source>
</evidence>
<evidence type="ECO:0000313" key="1">
    <source>
        <dbReference type="EMBL" id="MBL7630098.1"/>
    </source>
</evidence>
<organism evidence="1 2">
    <name type="scientific">Frankia nepalensis</name>
    <dbReference type="NCBI Taxonomy" id="1836974"/>
    <lineage>
        <taxon>Bacteria</taxon>
        <taxon>Bacillati</taxon>
        <taxon>Actinomycetota</taxon>
        <taxon>Actinomycetes</taxon>
        <taxon>Frankiales</taxon>
        <taxon>Frankiaceae</taxon>
        <taxon>Frankia</taxon>
    </lineage>
</organism>
<protein>
    <submittedName>
        <fullName evidence="1">Uncharacterized protein</fullName>
    </submittedName>
</protein>
<name>A0A937RP78_9ACTN</name>
<dbReference type="Proteomes" id="UP000604475">
    <property type="component" value="Unassembled WGS sequence"/>
</dbReference>
<comment type="caution">
    <text evidence="1">The sequence shown here is derived from an EMBL/GenBank/DDBJ whole genome shotgun (WGS) entry which is preliminary data.</text>
</comment>
<sequence length="65" mass="6940">MDERVVGNAVRDGRAGMGRRVSNGAIATGREAVVADGARRALGREPIDSTDFTRSATAAWMFETE</sequence>
<gene>
    <name evidence="1" type="ORF">I7412_23595</name>
</gene>
<dbReference type="EMBL" id="JAEACQ010000242">
    <property type="protein sequence ID" value="MBL7630098.1"/>
    <property type="molecule type" value="Genomic_DNA"/>
</dbReference>
<accession>A0A937RP78</accession>